<evidence type="ECO:0000313" key="4">
    <source>
        <dbReference type="Proteomes" id="UP000662973"/>
    </source>
</evidence>
<dbReference type="SUPFAM" id="SSF46565">
    <property type="entry name" value="Chaperone J-domain"/>
    <property type="match status" value="1"/>
</dbReference>
<organism evidence="3 4">
    <name type="scientific">Halapricum desulfuricans</name>
    <dbReference type="NCBI Taxonomy" id="2841257"/>
    <lineage>
        <taxon>Archaea</taxon>
        <taxon>Methanobacteriati</taxon>
        <taxon>Methanobacteriota</taxon>
        <taxon>Stenosarchaea group</taxon>
        <taxon>Halobacteria</taxon>
        <taxon>Halobacteriales</taxon>
        <taxon>Haloarculaceae</taxon>
        <taxon>Halapricum</taxon>
    </lineage>
</organism>
<dbReference type="InterPro" id="IPR001623">
    <property type="entry name" value="DnaJ_domain"/>
</dbReference>
<reference evidence="3 4" key="1">
    <citation type="submission" date="2020-11" db="EMBL/GenBank/DDBJ databases">
        <title>Carbohydrate-dependent, anaerobic sulfur respiration: A novel catabolism in halophilic archaea.</title>
        <authorList>
            <person name="Sorokin D.Y."/>
            <person name="Messina E."/>
            <person name="Smedile F."/>
            <person name="La Cono V."/>
            <person name="Hallsworth J.E."/>
            <person name="Yakimov M.M."/>
        </authorList>
    </citation>
    <scope>NUCLEOTIDE SEQUENCE [LARGE SCALE GENOMIC DNA]</scope>
    <source>
        <strain evidence="3 4">HSR12-2</strain>
    </source>
</reference>
<keyword evidence="4" id="KW-1185">Reference proteome</keyword>
<evidence type="ECO:0000256" key="1">
    <source>
        <dbReference type="SAM" id="MobiDB-lite"/>
    </source>
</evidence>
<dbReference type="EMBL" id="CP064788">
    <property type="protein sequence ID" value="QSG09070.1"/>
    <property type="molecule type" value="Genomic_DNA"/>
</dbReference>
<protein>
    <recommendedName>
        <fullName evidence="2">J domain-containing protein</fullName>
    </recommendedName>
</protein>
<evidence type="ECO:0000313" key="3">
    <source>
        <dbReference type="EMBL" id="QSG09070.1"/>
    </source>
</evidence>
<feature type="region of interest" description="Disordered" evidence="1">
    <location>
        <begin position="77"/>
        <end position="99"/>
    </location>
</feature>
<dbReference type="Proteomes" id="UP000662973">
    <property type="component" value="Chromosome"/>
</dbReference>
<name>A0A897N3V6_9EURY</name>
<dbReference type="PANTHER" id="PTHR43908">
    <property type="entry name" value="AT29763P-RELATED"/>
    <property type="match status" value="1"/>
</dbReference>
<dbReference type="InterPro" id="IPR036869">
    <property type="entry name" value="J_dom_sf"/>
</dbReference>
<dbReference type="SMART" id="SM00271">
    <property type="entry name" value="DnaJ"/>
    <property type="match status" value="1"/>
</dbReference>
<dbReference type="Gene3D" id="1.10.287.110">
    <property type="entry name" value="DnaJ domain"/>
    <property type="match status" value="1"/>
</dbReference>
<dbReference type="PRINTS" id="PR00625">
    <property type="entry name" value="JDOMAIN"/>
</dbReference>
<proteinExistence type="predicted"/>
<dbReference type="Pfam" id="PF00226">
    <property type="entry name" value="DnaJ"/>
    <property type="match status" value="1"/>
</dbReference>
<dbReference type="CDD" id="cd06257">
    <property type="entry name" value="DnaJ"/>
    <property type="match status" value="1"/>
</dbReference>
<dbReference type="RefSeq" id="WP_229109064.1">
    <property type="nucleotide sequence ID" value="NZ_CP064788.1"/>
</dbReference>
<dbReference type="PROSITE" id="PS50076">
    <property type="entry name" value="DNAJ_2"/>
    <property type="match status" value="1"/>
</dbReference>
<sequence>MGESLYSLLGVREDADPETIRRAYRERASDVHPDVSDAPDATRRFKRLTVARDTLVDEDERARYDRLGLLPEPPVAVRDRRSVRHGRPPRDRGRRDCPAPRFDRVHVNVAAWIGQTAL</sequence>
<gene>
    <name evidence="3" type="ORF">HSR122_1679</name>
</gene>
<feature type="compositionally biased region" description="Basic and acidic residues" evidence="1">
    <location>
        <begin position="88"/>
        <end position="99"/>
    </location>
</feature>
<dbReference type="GeneID" id="68852300"/>
<accession>A0A897N3V6</accession>
<dbReference type="KEGG" id="hds:HSR122_1679"/>
<feature type="domain" description="J" evidence="2">
    <location>
        <begin position="4"/>
        <end position="68"/>
    </location>
</feature>
<dbReference type="AlphaFoldDB" id="A0A897N3V6"/>
<dbReference type="InterPro" id="IPR051100">
    <property type="entry name" value="DnaJ_subfamily_B/C"/>
</dbReference>
<evidence type="ECO:0000259" key="2">
    <source>
        <dbReference type="PROSITE" id="PS50076"/>
    </source>
</evidence>